<comment type="function">
    <text evidence="3">Required for maturation of urease via the functional incorporation of the urease nickel metallocenter.</text>
</comment>
<organism evidence="4 5">
    <name type="scientific">Paenibacillus solisilvae</name>
    <dbReference type="NCBI Taxonomy" id="2486751"/>
    <lineage>
        <taxon>Bacteria</taxon>
        <taxon>Bacillati</taxon>
        <taxon>Bacillota</taxon>
        <taxon>Bacilli</taxon>
        <taxon>Bacillales</taxon>
        <taxon>Paenibacillaceae</taxon>
        <taxon>Paenibacillus</taxon>
    </lineage>
</organism>
<protein>
    <recommendedName>
        <fullName evidence="3">Urease accessory protein UreD</fullName>
    </recommendedName>
</protein>
<comment type="caution">
    <text evidence="4">The sequence shown here is derived from an EMBL/GenBank/DDBJ whole genome shotgun (WGS) entry which is preliminary data.</text>
</comment>
<dbReference type="Pfam" id="PF01774">
    <property type="entry name" value="UreD"/>
    <property type="match status" value="1"/>
</dbReference>
<name>A0ABW0W6N5_9BACL</name>
<dbReference type="InterPro" id="IPR002669">
    <property type="entry name" value="UreD"/>
</dbReference>
<keyword evidence="2 3" id="KW-0143">Chaperone</keyword>
<evidence type="ECO:0000256" key="2">
    <source>
        <dbReference type="ARBA" id="ARBA00023186"/>
    </source>
</evidence>
<evidence type="ECO:0000313" key="4">
    <source>
        <dbReference type="EMBL" id="MFC5652937.1"/>
    </source>
</evidence>
<evidence type="ECO:0000313" key="5">
    <source>
        <dbReference type="Proteomes" id="UP001596047"/>
    </source>
</evidence>
<keyword evidence="3" id="KW-0996">Nickel insertion</keyword>
<dbReference type="PANTHER" id="PTHR33643:SF1">
    <property type="entry name" value="UREASE ACCESSORY PROTEIN D"/>
    <property type="match status" value="1"/>
</dbReference>
<keyword evidence="5" id="KW-1185">Reference proteome</keyword>
<accession>A0ABW0W6N5</accession>
<evidence type="ECO:0000256" key="1">
    <source>
        <dbReference type="ARBA" id="ARBA00007177"/>
    </source>
</evidence>
<comment type="similarity">
    <text evidence="1 3">Belongs to the UreD family.</text>
</comment>
<dbReference type="RefSeq" id="WP_379191598.1">
    <property type="nucleotide sequence ID" value="NZ_JBHSOW010000108.1"/>
</dbReference>
<evidence type="ECO:0000256" key="3">
    <source>
        <dbReference type="HAMAP-Rule" id="MF_01384"/>
    </source>
</evidence>
<comment type="subunit">
    <text evidence="3">UreD, UreF and UreG form a complex that acts as a GTP-hydrolysis-dependent molecular chaperone, activating the urease apoprotein by helping to assemble the nickel containing metallocenter of UreC. The UreE protein probably delivers the nickel.</text>
</comment>
<dbReference type="Proteomes" id="UP001596047">
    <property type="component" value="Unassembled WGS sequence"/>
</dbReference>
<keyword evidence="3" id="KW-0963">Cytoplasm</keyword>
<dbReference type="HAMAP" id="MF_01384">
    <property type="entry name" value="UreD"/>
    <property type="match status" value="1"/>
</dbReference>
<proteinExistence type="inferred from homology"/>
<comment type="subcellular location">
    <subcellularLocation>
        <location evidence="3">Cytoplasm</location>
    </subcellularLocation>
</comment>
<sequence length="311" mass="34386">MITITRMIIVTTITTPMNTSMSMALHTLTKLNQIPAARVSNLRASFVNKNGQTLLASKYHTAPIKIAKAFPLNGPVGVIVMDVSPGLLAGDRYELDWRLGADAHLYVTNQSFTKVHPCLELSRGASLSQTFQLAPGAIVESMPEPIMLFKDAVFINDTEVELASGSVWMQAEVLCPGRTLRGEQFVYRAYRNRLKVNYEGQLIFAQNQFILPETQHLSAPGCFDKMTHTGVFYAFSDRITNKHIESVRTALDNFSTREGHPVLTSISVTHKHGLAVMAAGTAAWSLQEVLRCAWQALRLSLLGMEPLRLGK</sequence>
<reference evidence="5" key="1">
    <citation type="journal article" date="2019" name="Int. J. Syst. Evol. Microbiol.">
        <title>The Global Catalogue of Microorganisms (GCM) 10K type strain sequencing project: providing services to taxonomists for standard genome sequencing and annotation.</title>
        <authorList>
            <consortium name="The Broad Institute Genomics Platform"/>
            <consortium name="The Broad Institute Genome Sequencing Center for Infectious Disease"/>
            <person name="Wu L."/>
            <person name="Ma J."/>
        </authorList>
    </citation>
    <scope>NUCLEOTIDE SEQUENCE [LARGE SCALE GENOMIC DNA]</scope>
    <source>
        <strain evidence="5">CGMCC 1.3240</strain>
    </source>
</reference>
<dbReference type="EMBL" id="JBHSOW010000108">
    <property type="protein sequence ID" value="MFC5652937.1"/>
    <property type="molecule type" value="Genomic_DNA"/>
</dbReference>
<dbReference type="PANTHER" id="PTHR33643">
    <property type="entry name" value="UREASE ACCESSORY PROTEIN D"/>
    <property type="match status" value="1"/>
</dbReference>
<gene>
    <name evidence="3" type="primary">ureD</name>
    <name evidence="4" type="ORF">ACFPYJ_28290</name>
</gene>